<organism evidence="2 3">
    <name type="scientific">Aeromonas popoffii</name>
    <dbReference type="NCBI Taxonomy" id="70856"/>
    <lineage>
        <taxon>Bacteria</taxon>
        <taxon>Pseudomonadati</taxon>
        <taxon>Pseudomonadota</taxon>
        <taxon>Gammaproteobacteria</taxon>
        <taxon>Aeromonadales</taxon>
        <taxon>Aeromonadaceae</taxon>
        <taxon>Aeromonas</taxon>
    </lineage>
</organism>
<evidence type="ECO:0000313" key="2">
    <source>
        <dbReference type="EMBL" id="MBR7630717.1"/>
    </source>
</evidence>
<keyword evidence="3" id="KW-1185">Reference proteome</keyword>
<sequence length="50" mass="5728">MTTITAGTSDWYRPERTRKQGEEGTPVPLPPHELLAADDYRRLHQRLVPA</sequence>
<feature type="region of interest" description="Disordered" evidence="1">
    <location>
        <begin position="1"/>
        <end position="37"/>
    </location>
</feature>
<name>A0ABS5GV80_9GAMM</name>
<accession>A0ABS5GV80</accession>
<gene>
    <name evidence="2" type="ORF">KAT72_17240</name>
</gene>
<proteinExistence type="predicted"/>
<evidence type="ECO:0000313" key="3">
    <source>
        <dbReference type="Proteomes" id="UP000675653"/>
    </source>
</evidence>
<protein>
    <submittedName>
        <fullName evidence="2">Uncharacterized protein</fullName>
    </submittedName>
</protein>
<dbReference type="RefSeq" id="WP_212514344.1">
    <property type="nucleotide sequence ID" value="NZ_CAWQDX010000075.1"/>
</dbReference>
<comment type="caution">
    <text evidence="2">The sequence shown here is derived from an EMBL/GenBank/DDBJ whole genome shotgun (WGS) entry which is preliminary data.</text>
</comment>
<dbReference type="EMBL" id="JAGRZL010000050">
    <property type="protein sequence ID" value="MBR7630717.1"/>
    <property type="molecule type" value="Genomic_DNA"/>
</dbReference>
<reference evidence="2 3" key="1">
    <citation type="submission" date="2021-04" db="EMBL/GenBank/DDBJ databases">
        <title>Draft Genome of Aeromonas popoffii ID682, isolated from a natural water source in Idaho.</title>
        <authorList>
            <person name="Testerman T."/>
            <person name="Graf J."/>
        </authorList>
    </citation>
    <scope>NUCLEOTIDE SEQUENCE [LARGE SCALE GENOMIC DNA]</scope>
    <source>
        <strain evidence="2 3">ID682</strain>
    </source>
</reference>
<dbReference type="Proteomes" id="UP000675653">
    <property type="component" value="Unassembled WGS sequence"/>
</dbReference>
<evidence type="ECO:0000256" key="1">
    <source>
        <dbReference type="SAM" id="MobiDB-lite"/>
    </source>
</evidence>
<feature type="compositionally biased region" description="Basic and acidic residues" evidence="1">
    <location>
        <begin position="12"/>
        <end position="22"/>
    </location>
</feature>